<evidence type="ECO:0000313" key="6">
    <source>
        <dbReference type="Proteomes" id="UP000291613"/>
    </source>
</evidence>
<sequence length="389" mass="43741">MNHSPPPELFRGGSLPLDGERLSQNAGVLPSQWIRRLSAGKAIIGRPFDDGQIQPASLDLRLGRRAFKLAASFLPGASTVEDRIKEFASYQIDLETPQILSKNGVYLIELEESLKLPDSISAFANPKSSTGRLDIFTRVVTDKAEVFDVVPAGYEGKLWLEVSPRTFEVKVVRGSRLSQLRFHKLNSMHHKTSRFRLDDGALRRLHRETPLTDSEPVIRQGLNLRLNLTPEGKNPVVAYEARNYTGFIDISKIDYYDPIEFWKPVEVPPRGRMILTPGQFYILASKERIHIPKTHAAEMVAVDPVMGEFRVHYAGFFDPGFGSQNGGAGSRAVLEVRTYDIPFYIEDGQTIGRLDFEEMNEEPHQGYGENGQSNYQGQGLKLSKHFKTL</sequence>
<dbReference type="PANTHER" id="PTHR42680">
    <property type="entry name" value="DCTP DEAMINASE"/>
    <property type="match status" value="1"/>
</dbReference>
<name>A0A4Q9GNB5_9HYPH</name>
<keyword evidence="6" id="KW-1185">Reference proteome</keyword>
<dbReference type="InterPro" id="IPR033704">
    <property type="entry name" value="dUTPase_trimeric"/>
</dbReference>
<proteinExistence type="predicted"/>
<accession>A0A4Q9GNB5</accession>
<dbReference type="RefSeq" id="WP_131003684.1">
    <property type="nucleotide sequence ID" value="NZ_JBHSZR010000013.1"/>
</dbReference>
<feature type="domain" description="2'-deoxycytidine 5'-triphosphate deaminase N-terminal" evidence="3">
    <location>
        <begin position="26"/>
        <end position="184"/>
    </location>
</feature>
<dbReference type="Gene3D" id="2.70.40.10">
    <property type="match status" value="2"/>
</dbReference>
<dbReference type="GO" id="GO:0008829">
    <property type="term" value="F:dCTP deaminase activity"/>
    <property type="evidence" value="ECO:0007669"/>
    <property type="project" value="UniProtKB-EC"/>
</dbReference>
<evidence type="ECO:0000259" key="3">
    <source>
        <dbReference type="Pfam" id="PF06559"/>
    </source>
</evidence>
<dbReference type="Pfam" id="PF22569">
    <property type="entry name" value="DCD_C"/>
    <property type="match status" value="1"/>
</dbReference>
<evidence type="ECO:0000256" key="2">
    <source>
        <dbReference type="ARBA" id="ARBA00023080"/>
    </source>
</evidence>
<organism evidence="5 6">
    <name type="scientific">Hansschlegelia quercus</name>
    <dbReference type="NCBI Taxonomy" id="2528245"/>
    <lineage>
        <taxon>Bacteria</taxon>
        <taxon>Pseudomonadati</taxon>
        <taxon>Pseudomonadota</taxon>
        <taxon>Alphaproteobacteria</taxon>
        <taxon>Hyphomicrobiales</taxon>
        <taxon>Methylopilaceae</taxon>
        <taxon>Hansschlegelia</taxon>
    </lineage>
</organism>
<dbReference type="OrthoDB" id="9807211at2"/>
<dbReference type="InterPro" id="IPR010550">
    <property type="entry name" value="DCD_N"/>
</dbReference>
<dbReference type="AlphaFoldDB" id="A0A4Q9GNB5"/>
<reference evidence="5 6" key="1">
    <citation type="submission" date="2019-02" db="EMBL/GenBank/DDBJ databases">
        <title>Hansschlegelia quercus sp. nov., a novel methylotrophic bacterium from buds of oak (Quercus robur L.).</title>
        <authorList>
            <person name="Agafonova N.V."/>
            <person name="Kaparullina E.N."/>
            <person name="Grouzdev D.S."/>
            <person name="Doronina N.V."/>
        </authorList>
    </citation>
    <scope>NUCLEOTIDE SEQUENCE [LARGE SCALE GENOMIC DNA]</scope>
    <source>
        <strain evidence="5 6">Dub</strain>
    </source>
</reference>
<keyword evidence="2" id="KW-0546">Nucleotide metabolism</keyword>
<dbReference type="EMBL" id="SIUB01000005">
    <property type="protein sequence ID" value="TBN52450.1"/>
    <property type="molecule type" value="Genomic_DNA"/>
</dbReference>
<dbReference type="CDD" id="cd07557">
    <property type="entry name" value="trimeric_dUTPase"/>
    <property type="match status" value="1"/>
</dbReference>
<dbReference type="Proteomes" id="UP000291613">
    <property type="component" value="Unassembled WGS sequence"/>
</dbReference>
<gene>
    <name evidence="5" type="ORF">EYR15_11465</name>
</gene>
<protein>
    <submittedName>
        <fullName evidence="5">2'-deoxycytidine 5'-triphosphate deaminase</fullName>
        <ecNumber evidence="5">3.5.4.13</ecNumber>
    </submittedName>
</protein>
<evidence type="ECO:0000256" key="1">
    <source>
        <dbReference type="ARBA" id="ARBA00022801"/>
    </source>
</evidence>
<dbReference type="PANTHER" id="PTHR42680:SF3">
    <property type="entry name" value="DCTP DEAMINASE"/>
    <property type="match status" value="1"/>
</dbReference>
<dbReference type="Pfam" id="PF06559">
    <property type="entry name" value="DCD_N"/>
    <property type="match status" value="1"/>
</dbReference>
<feature type="domain" description="2'-deoxycytidine 5'-triphosphate deaminase C-terminal" evidence="4">
    <location>
        <begin position="199"/>
        <end position="386"/>
    </location>
</feature>
<dbReference type="InterPro" id="IPR036157">
    <property type="entry name" value="dUTPase-like_sf"/>
</dbReference>
<evidence type="ECO:0000259" key="4">
    <source>
        <dbReference type="Pfam" id="PF22569"/>
    </source>
</evidence>
<dbReference type="SUPFAM" id="SSF51283">
    <property type="entry name" value="dUTPase-like"/>
    <property type="match status" value="2"/>
</dbReference>
<comment type="caution">
    <text evidence="5">The sequence shown here is derived from an EMBL/GenBank/DDBJ whole genome shotgun (WGS) entry which is preliminary data.</text>
</comment>
<evidence type="ECO:0000313" key="5">
    <source>
        <dbReference type="EMBL" id="TBN52450.1"/>
    </source>
</evidence>
<dbReference type="NCBIfam" id="NF005734">
    <property type="entry name" value="PRK07559.1"/>
    <property type="match status" value="1"/>
</dbReference>
<dbReference type="EC" id="3.5.4.13" evidence="5"/>
<dbReference type="InterPro" id="IPR053811">
    <property type="entry name" value="DCD_C"/>
</dbReference>
<keyword evidence="1 5" id="KW-0378">Hydrolase</keyword>
<dbReference type="GO" id="GO:0009394">
    <property type="term" value="P:2'-deoxyribonucleotide metabolic process"/>
    <property type="evidence" value="ECO:0007669"/>
    <property type="project" value="InterPro"/>
</dbReference>